<name>A0A4V2XAI5_9BACT</name>
<keyword evidence="2" id="KW-1185">Reference proteome</keyword>
<gene>
    <name evidence="1" type="ORF">EZE20_05240</name>
</gene>
<reference evidence="1 2" key="1">
    <citation type="submission" date="2019-02" db="EMBL/GenBank/DDBJ databases">
        <title>Arundinibacter roseus gen. nov., sp. nov., a new member of the family Cytophagaceae.</title>
        <authorList>
            <person name="Szuroczki S."/>
            <person name="Khayer B."/>
            <person name="Sproer C."/>
            <person name="Toumi M."/>
            <person name="Szabo A."/>
            <person name="Felfoldi T."/>
            <person name="Schumann P."/>
            <person name="Toth E."/>
        </authorList>
    </citation>
    <scope>NUCLEOTIDE SEQUENCE [LARGE SCALE GENOMIC DNA]</scope>
    <source>
        <strain evidence="1 2">DMA-k-7a</strain>
    </source>
</reference>
<evidence type="ECO:0000313" key="2">
    <source>
        <dbReference type="Proteomes" id="UP000295706"/>
    </source>
</evidence>
<dbReference type="Gene3D" id="2.70.98.60">
    <property type="entry name" value="alpha-galactosidase from lactobacil brevis"/>
    <property type="match status" value="1"/>
</dbReference>
<evidence type="ECO:0000313" key="1">
    <source>
        <dbReference type="EMBL" id="TDB67575.1"/>
    </source>
</evidence>
<proteinExistence type="predicted"/>
<protein>
    <submittedName>
        <fullName evidence="1">Alpha-galactosidase</fullName>
    </submittedName>
</protein>
<organism evidence="1 2">
    <name type="scientific">Arundinibacter roseus</name>
    <dbReference type="NCBI Taxonomy" id="2070510"/>
    <lineage>
        <taxon>Bacteria</taxon>
        <taxon>Pseudomonadati</taxon>
        <taxon>Bacteroidota</taxon>
        <taxon>Cytophagia</taxon>
        <taxon>Cytophagales</taxon>
        <taxon>Spirosomataceae</taxon>
        <taxon>Arundinibacter</taxon>
    </lineage>
</organism>
<accession>A0A4V2XAI5</accession>
<dbReference type="InterPro" id="IPR038417">
    <property type="entry name" value="Alpga-gal_N_sf"/>
</dbReference>
<sequence>MLFFVCTTSHAQSLSDKLKQLPIYQTFTDPQPDWLLDSQPYTARIFQDSQAKDLVLGNGLIKRRIRLSPNAATVDFQNLKTQEQFIRSLRPEARVTINGQTHAVGGLYGQREHAYFREEWLDTLRANTSDFQLIDFKITDFTPRIAWKPTTWSSSTALLKGQQVTLFFTSLQIPEVLVQVHYAVYDGMPVLSKWVTVQSIGQKPVVVDQIVHEILATPEEESAVVGSPDQMKKPQKLYVESTYAFNNAMRYELSDQATHWKRDSLYSSQVNYNYDTPCLLEVYPKGGIGQTLQPGQSIRSVESYELLLDGYDRERNGLARRRMYRSIAPWINQNPIFMHLVSTEPEQVKAVVDQCAETGYELVILSFGSGLNMEDTSAVNILKFKQLADYAHAKGIKLGGYSLFSSRRIDDATDVIDPVSGLPNKGAQFGHAPCLASQWGLDYIQKIKTFISKTGFDLLEHDGPYPGDLCASTMHAGHQGLADSRWAQMELQKELYSWLNERGVYINAPDWYFLDGTHKIAIGYREVNFSLSRQQQKILNRQNIFDGTWEKTPSMGWGFVPLTKYQGGGPEAVLEPLSEHLTDYLQLMMQYYGAGVQACYRGPRLYDTPETKATVQQVVSWYKTYRQILNADIIHLRRADGRDWDGIMHVDPNLPQKALIMLYNPLKQPITRKIRIPLYYTGLTTEARIREMDGATQTLTLNRAFEVELPVRLAAEGYSWFVVE</sequence>
<dbReference type="Proteomes" id="UP000295706">
    <property type="component" value="Unassembled WGS sequence"/>
</dbReference>
<dbReference type="AlphaFoldDB" id="A0A4V2XAI5"/>
<comment type="caution">
    <text evidence="1">The sequence shown here is derived from an EMBL/GenBank/DDBJ whole genome shotgun (WGS) entry which is preliminary data.</text>
</comment>
<dbReference type="EMBL" id="SMJU01000003">
    <property type="protein sequence ID" value="TDB67575.1"/>
    <property type="molecule type" value="Genomic_DNA"/>
</dbReference>
<dbReference type="OrthoDB" id="9804769at2"/>